<reference evidence="6 7" key="1">
    <citation type="submission" date="2018-10" db="EMBL/GenBank/DDBJ databases">
        <title>Sequencing the genomes of 1000 actinobacteria strains.</title>
        <authorList>
            <person name="Klenk H.-P."/>
        </authorList>
    </citation>
    <scope>NUCLEOTIDE SEQUENCE [LARGE SCALE GENOMIC DNA]</scope>
    <source>
        <strain evidence="6 7">DSM 43911</strain>
    </source>
</reference>
<evidence type="ECO:0000256" key="4">
    <source>
        <dbReference type="ARBA" id="ARBA00023136"/>
    </source>
</evidence>
<keyword evidence="7" id="KW-1185">Reference proteome</keyword>
<evidence type="ECO:0000256" key="3">
    <source>
        <dbReference type="ARBA" id="ARBA00022989"/>
    </source>
</evidence>
<evidence type="ECO:0000313" key="6">
    <source>
        <dbReference type="EMBL" id="RKT74770.1"/>
    </source>
</evidence>
<name>A0A495XK02_9PSEU</name>
<feature type="transmembrane region" description="Helical" evidence="5">
    <location>
        <begin position="91"/>
        <end position="110"/>
    </location>
</feature>
<evidence type="ECO:0000256" key="1">
    <source>
        <dbReference type="ARBA" id="ARBA00004141"/>
    </source>
</evidence>
<organism evidence="6 7">
    <name type="scientific">Saccharothrix variisporea</name>
    <dbReference type="NCBI Taxonomy" id="543527"/>
    <lineage>
        <taxon>Bacteria</taxon>
        <taxon>Bacillati</taxon>
        <taxon>Actinomycetota</taxon>
        <taxon>Actinomycetes</taxon>
        <taxon>Pseudonocardiales</taxon>
        <taxon>Pseudonocardiaceae</taxon>
        <taxon>Saccharothrix</taxon>
    </lineage>
</organism>
<feature type="transmembrane region" description="Helical" evidence="5">
    <location>
        <begin position="54"/>
        <end position="79"/>
    </location>
</feature>
<dbReference type="InterPro" id="IPR032808">
    <property type="entry name" value="DoxX"/>
</dbReference>
<dbReference type="Pfam" id="PF13564">
    <property type="entry name" value="DoxX_2"/>
    <property type="match status" value="1"/>
</dbReference>
<proteinExistence type="predicted"/>
<dbReference type="GO" id="GO:0016020">
    <property type="term" value="C:membrane"/>
    <property type="evidence" value="ECO:0007669"/>
    <property type="project" value="UniProtKB-SubCell"/>
</dbReference>
<evidence type="ECO:0000256" key="5">
    <source>
        <dbReference type="SAM" id="Phobius"/>
    </source>
</evidence>
<keyword evidence="3 5" id="KW-1133">Transmembrane helix</keyword>
<keyword evidence="4 5" id="KW-0472">Membrane</keyword>
<gene>
    <name evidence="6" type="ORF">DFJ66_8140</name>
</gene>
<dbReference type="EMBL" id="RBXR01000001">
    <property type="protein sequence ID" value="RKT74770.1"/>
    <property type="molecule type" value="Genomic_DNA"/>
</dbReference>
<evidence type="ECO:0000256" key="2">
    <source>
        <dbReference type="ARBA" id="ARBA00022692"/>
    </source>
</evidence>
<sequence length="113" mass="11209">MIVLFVLTAALFALLGVAKLLALPRMRALADHAGFSVAAYRGIGALEVAGAAGLLLGLAVPLLGFAAGVGLLLLLAGAVITHVRNRDGFRAMAPAVVCAALVAGCLAMLGTSS</sequence>
<accession>A0A495XK02</accession>
<dbReference type="Proteomes" id="UP000272729">
    <property type="component" value="Unassembled WGS sequence"/>
</dbReference>
<evidence type="ECO:0000313" key="7">
    <source>
        <dbReference type="Proteomes" id="UP000272729"/>
    </source>
</evidence>
<keyword evidence="2 5" id="KW-0812">Transmembrane</keyword>
<comment type="subcellular location">
    <subcellularLocation>
        <location evidence="1">Membrane</location>
        <topology evidence="1">Multi-pass membrane protein</topology>
    </subcellularLocation>
</comment>
<dbReference type="AlphaFoldDB" id="A0A495XK02"/>
<comment type="caution">
    <text evidence="6">The sequence shown here is derived from an EMBL/GenBank/DDBJ whole genome shotgun (WGS) entry which is preliminary data.</text>
</comment>
<protein>
    <submittedName>
        <fullName evidence="6">DoxX-like protein</fullName>
    </submittedName>
</protein>
<dbReference type="RefSeq" id="WP_121229805.1">
    <property type="nucleotide sequence ID" value="NZ_JBIUBA010000006.1"/>
</dbReference>